<reference evidence="3" key="1">
    <citation type="submission" date="2020-05" db="EMBL/GenBank/DDBJ databases">
        <authorList>
            <person name="Chiriac C."/>
            <person name="Salcher M."/>
            <person name="Ghai R."/>
            <person name="Kavagutti S V."/>
        </authorList>
    </citation>
    <scope>NUCLEOTIDE SEQUENCE</scope>
</reference>
<dbReference type="EMBL" id="CAEZXP010000001">
    <property type="protein sequence ID" value="CAB4683960.1"/>
    <property type="molecule type" value="Genomic_DNA"/>
</dbReference>
<accession>A0A6J6NBJ6</accession>
<dbReference type="PANTHER" id="PTHR43377:SF6">
    <property type="entry name" value="GFO_IDH_MOCA-LIKE OXIDOREDUCTASE N-TERMINAL DOMAIN-CONTAINING PROTEIN"/>
    <property type="match status" value="1"/>
</dbReference>
<proteinExistence type="predicted"/>
<dbReference type="GO" id="GO:0000166">
    <property type="term" value="F:nucleotide binding"/>
    <property type="evidence" value="ECO:0007669"/>
    <property type="project" value="InterPro"/>
</dbReference>
<evidence type="ECO:0000313" key="3">
    <source>
        <dbReference type="EMBL" id="CAB4683960.1"/>
    </source>
</evidence>
<sequence length="328" mass="36085">MSDLVNVGQAGLGAWGQNLVRNVDDLANLTWICDASTDRGAQFARRFPQAQLTDSFEAMISDPALEAVVIATPVPTHYALAKQALEAGKHVFVEKPPAMRESEMAELVEIAEAKGLVLMPGHLLLYHPGVLKLKQLIDSGELGDVLCIYGNRQNLGKIRKDENALWSLGVHDLSVILYLIGEEPIEAVAHGNSFLTPGVEDVVFCYLRFPSGKIAHLHLSWLDPHKMRKITVVGRDKMAVFDDMELERKITVYEKAPEEPSSTYGEWRTRTGDIFSPKIANDEPLKLEVSHFLRLVREGGSGVEARDGLVVVQALESLQQSLDAAKGA</sequence>
<dbReference type="AlphaFoldDB" id="A0A6J6NBJ6"/>
<dbReference type="SUPFAM" id="SSF55347">
    <property type="entry name" value="Glyceraldehyde-3-phosphate dehydrogenase-like, C-terminal domain"/>
    <property type="match status" value="1"/>
</dbReference>
<dbReference type="SUPFAM" id="SSF51735">
    <property type="entry name" value="NAD(P)-binding Rossmann-fold domains"/>
    <property type="match status" value="1"/>
</dbReference>
<dbReference type="PANTHER" id="PTHR43377">
    <property type="entry name" value="BILIVERDIN REDUCTASE A"/>
    <property type="match status" value="1"/>
</dbReference>
<dbReference type="Pfam" id="PF22725">
    <property type="entry name" value="GFO_IDH_MocA_C3"/>
    <property type="match status" value="1"/>
</dbReference>
<feature type="domain" description="Gfo/Idh/MocA-like oxidoreductase N-terminal" evidence="1">
    <location>
        <begin position="6"/>
        <end position="122"/>
    </location>
</feature>
<dbReference type="Gene3D" id="3.40.50.720">
    <property type="entry name" value="NAD(P)-binding Rossmann-like Domain"/>
    <property type="match status" value="1"/>
</dbReference>
<evidence type="ECO:0000259" key="1">
    <source>
        <dbReference type="Pfam" id="PF01408"/>
    </source>
</evidence>
<dbReference type="InterPro" id="IPR000683">
    <property type="entry name" value="Gfo/Idh/MocA-like_OxRdtase_N"/>
</dbReference>
<name>A0A6J6NBJ6_9ZZZZ</name>
<gene>
    <name evidence="3" type="ORF">UFOPK2399_00148</name>
</gene>
<feature type="domain" description="GFO/IDH/MocA-like oxidoreductase" evidence="2">
    <location>
        <begin position="131"/>
        <end position="237"/>
    </location>
</feature>
<dbReference type="InterPro" id="IPR055170">
    <property type="entry name" value="GFO_IDH_MocA-like_dom"/>
</dbReference>
<dbReference type="Pfam" id="PF01408">
    <property type="entry name" value="GFO_IDH_MocA"/>
    <property type="match status" value="1"/>
</dbReference>
<protein>
    <submittedName>
        <fullName evidence="3">Unannotated protein</fullName>
    </submittedName>
</protein>
<dbReference type="InterPro" id="IPR051450">
    <property type="entry name" value="Gfo/Idh/MocA_Oxidoreductases"/>
</dbReference>
<organism evidence="3">
    <name type="scientific">freshwater metagenome</name>
    <dbReference type="NCBI Taxonomy" id="449393"/>
    <lineage>
        <taxon>unclassified sequences</taxon>
        <taxon>metagenomes</taxon>
        <taxon>ecological metagenomes</taxon>
    </lineage>
</organism>
<dbReference type="Gene3D" id="3.30.360.10">
    <property type="entry name" value="Dihydrodipicolinate Reductase, domain 2"/>
    <property type="match status" value="1"/>
</dbReference>
<evidence type="ECO:0000259" key="2">
    <source>
        <dbReference type="Pfam" id="PF22725"/>
    </source>
</evidence>
<dbReference type="InterPro" id="IPR036291">
    <property type="entry name" value="NAD(P)-bd_dom_sf"/>
</dbReference>